<gene>
    <name evidence="2" type="ORF">BSP0115_LOCUS18991</name>
</gene>
<evidence type="ECO:0000256" key="1">
    <source>
        <dbReference type="SAM" id="MobiDB-lite"/>
    </source>
</evidence>
<feature type="region of interest" description="Disordered" evidence="1">
    <location>
        <begin position="112"/>
        <end position="180"/>
    </location>
</feature>
<feature type="compositionally biased region" description="Polar residues" evidence="1">
    <location>
        <begin position="1"/>
        <end position="10"/>
    </location>
</feature>
<reference evidence="2" key="1">
    <citation type="submission" date="2021-01" db="EMBL/GenBank/DDBJ databases">
        <authorList>
            <person name="Corre E."/>
            <person name="Pelletier E."/>
            <person name="Niang G."/>
            <person name="Scheremetjew M."/>
            <person name="Finn R."/>
            <person name="Kale V."/>
            <person name="Holt S."/>
            <person name="Cochrane G."/>
            <person name="Meng A."/>
            <person name="Brown T."/>
            <person name="Cohen L."/>
        </authorList>
    </citation>
    <scope>NUCLEOTIDE SEQUENCE</scope>
    <source>
        <strain evidence="2">Ms1</strain>
    </source>
</reference>
<feature type="compositionally biased region" description="Basic and acidic residues" evidence="1">
    <location>
        <begin position="114"/>
        <end position="127"/>
    </location>
</feature>
<evidence type="ECO:0000313" key="2">
    <source>
        <dbReference type="EMBL" id="CAD8925727.1"/>
    </source>
</evidence>
<accession>A0A7S1GFC8</accession>
<dbReference type="EMBL" id="HBFS01028336">
    <property type="protein sequence ID" value="CAD8925727.1"/>
    <property type="molecule type" value="Transcribed_RNA"/>
</dbReference>
<feature type="compositionally biased region" description="Gly residues" evidence="1">
    <location>
        <begin position="24"/>
        <end position="35"/>
    </location>
</feature>
<feature type="region of interest" description="Disordered" evidence="1">
    <location>
        <begin position="1"/>
        <end position="40"/>
    </location>
</feature>
<protein>
    <submittedName>
        <fullName evidence="2">Uncharacterized protein</fullName>
    </submittedName>
</protein>
<proteinExistence type="predicted"/>
<dbReference type="AlphaFoldDB" id="A0A7S1GFC8"/>
<sequence>MSAPRQNRSAGSAGRAAMERTGSGRKGSGGSGGSGRVKVTTDLKDLPKELADLCGPCCNPGYDAGLNKPQFNSSGAPYQAPVSSERFFARGSGGGFRAGSVKKRTAYMPGAVHSVEDKEAPKRKPVDAKPSFKPSSGVGDLFSVETGLGPADQSAAPRARTGGLKVGSYKPKKAPMPDEYHAQREFRYVAEPDRSETMEAPPFKAGAPGKDFFDSAMLMSEPVGDAREPPPKRPLAGAWKPHGKPSRDAIGKFPKGMPDPYGIRPPPGAESRHRGAFGICCVPAGGGRTVKPIAWYKTRTGDVFRTRDLRAAAAAAGYAHPEKLDVAALTRQTMRGTGATIIQFDRTV</sequence>
<name>A0A7S1GFC8_9STRA</name>
<feature type="region of interest" description="Disordered" evidence="1">
    <location>
        <begin position="222"/>
        <end position="258"/>
    </location>
</feature>
<organism evidence="2">
    <name type="scientific">Bicosoecida sp. CB-2014</name>
    <dbReference type="NCBI Taxonomy" id="1486930"/>
    <lineage>
        <taxon>Eukaryota</taxon>
        <taxon>Sar</taxon>
        <taxon>Stramenopiles</taxon>
        <taxon>Bigyra</taxon>
        <taxon>Opalozoa</taxon>
        <taxon>Bicosoecida</taxon>
    </lineage>
</organism>